<keyword evidence="1" id="KW-0472">Membrane</keyword>
<dbReference type="Gene3D" id="2.60.40.10">
    <property type="entry name" value="Immunoglobulins"/>
    <property type="match status" value="1"/>
</dbReference>
<evidence type="ECO:0000256" key="1">
    <source>
        <dbReference type="SAM" id="Phobius"/>
    </source>
</evidence>
<organism evidence="3 4">
    <name type="scientific">Candidatus Adlerbacteria bacterium RIFCSPHIGHO2_02_FULL_52_17</name>
    <dbReference type="NCBI Taxonomy" id="1797240"/>
    <lineage>
        <taxon>Bacteria</taxon>
        <taxon>Candidatus Adleribacteriota</taxon>
    </lineage>
</organism>
<evidence type="ECO:0000313" key="4">
    <source>
        <dbReference type="Proteomes" id="UP000177564"/>
    </source>
</evidence>
<name>A0A1F4XN56_9BACT</name>
<gene>
    <name evidence="3" type="ORF">A3D68_00170</name>
</gene>
<sequence>MRQVFIIGLLFLAPITALAAGFTKEPLFLSTSNPVDGETVLIHAIVSNESSVAFAGKLSFTEGAGSVGSIPVSLAVGEAQVFSVSWKPASGDHVIVATLKDTDGSTVGEVTQTFSVSARPTQISTQQTKGGIDSSQLVQEQISNISPAVGNLLSPGFAIVDSVRGNAVDAIDAGVNWAKAEVGTKPPGSILGLQTDKTSTVADTARFVAATFFLYVLSILRWLVASAAIFYPALVILFFYGLWRMYKRMRRPAWQR</sequence>
<proteinExistence type="predicted"/>
<dbReference type="AlphaFoldDB" id="A0A1F4XN56"/>
<accession>A0A1F4XN56</accession>
<feature type="chain" id="PRO_5009515426" description="CARDB domain-containing protein" evidence="2">
    <location>
        <begin position="20"/>
        <end position="256"/>
    </location>
</feature>
<keyword evidence="1" id="KW-0812">Transmembrane</keyword>
<evidence type="ECO:0000256" key="2">
    <source>
        <dbReference type="SAM" id="SignalP"/>
    </source>
</evidence>
<dbReference type="InterPro" id="IPR013783">
    <property type="entry name" value="Ig-like_fold"/>
</dbReference>
<comment type="caution">
    <text evidence="3">The sequence shown here is derived from an EMBL/GenBank/DDBJ whole genome shotgun (WGS) entry which is preliminary data.</text>
</comment>
<evidence type="ECO:0008006" key="5">
    <source>
        <dbReference type="Google" id="ProtNLM"/>
    </source>
</evidence>
<keyword evidence="2" id="KW-0732">Signal</keyword>
<keyword evidence="1" id="KW-1133">Transmembrane helix</keyword>
<evidence type="ECO:0000313" key="3">
    <source>
        <dbReference type="EMBL" id="OGC83162.1"/>
    </source>
</evidence>
<dbReference type="EMBL" id="MEWU01000027">
    <property type="protein sequence ID" value="OGC83162.1"/>
    <property type="molecule type" value="Genomic_DNA"/>
</dbReference>
<feature type="transmembrane region" description="Helical" evidence="1">
    <location>
        <begin position="212"/>
        <end position="243"/>
    </location>
</feature>
<feature type="signal peptide" evidence="2">
    <location>
        <begin position="1"/>
        <end position="19"/>
    </location>
</feature>
<dbReference type="Proteomes" id="UP000177564">
    <property type="component" value="Unassembled WGS sequence"/>
</dbReference>
<protein>
    <recommendedName>
        <fullName evidence="5">CARDB domain-containing protein</fullName>
    </recommendedName>
</protein>
<reference evidence="3 4" key="1">
    <citation type="journal article" date="2016" name="Nat. Commun.">
        <title>Thousands of microbial genomes shed light on interconnected biogeochemical processes in an aquifer system.</title>
        <authorList>
            <person name="Anantharaman K."/>
            <person name="Brown C.T."/>
            <person name="Hug L.A."/>
            <person name="Sharon I."/>
            <person name="Castelle C.J."/>
            <person name="Probst A.J."/>
            <person name="Thomas B.C."/>
            <person name="Singh A."/>
            <person name="Wilkins M.J."/>
            <person name="Karaoz U."/>
            <person name="Brodie E.L."/>
            <person name="Williams K.H."/>
            <person name="Hubbard S.S."/>
            <person name="Banfield J.F."/>
        </authorList>
    </citation>
    <scope>NUCLEOTIDE SEQUENCE [LARGE SCALE GENOMIC DNA]</scope>
</reference>